<dbReference type="EMBL" id="WJPM01000024">
    <property type="protein sequence ID" value="MRH76893.1"/>
    <property type="molecule type" value="Genomic_DNA"/>
</dbReference>
<feature type="domain" description="HTH cro/C1-type" evidence="2">
    <location>
        <begin position="10"/>
        <end position="61"/>
    </location>
</feature>
<dbReference type="CDD" id="cd00093">
    <property type="entry name" value="HTH_XRE"/>
    <property type="match status" value="1"/>
</dbReference>
<gene>
    <name evidence="3" type="ORF">GIY21_19840</name>
    <name evidence="4" type="ORF">GIY22_19885</name>
</gene>
<comment type="caution">
    <text evidence="3">The sequence shown here is derived from an EMBL/GenBank/DDBJ whole genome shotgun (WGS) entry which is preliminary data.</text>
</comment>
<dbReference type="SMART" id="SM00530">
    <property type="entry name" value="HTH_XRE"/>
    <property type="match status" value="1"/>
</dbReference>
<keyword evidence="5" id="KW-1185">Reference proteome</keyword>
<dbReference type="Pfam" id="PF01381">
    <property type="entry name" value="HTH_3"/>
    <property type="match status" value="1"/>
</dbReference>
<dbReference type="InterPro" id="IPR013430">
    <property type="entry name" value="Toxin_antidote_HigA"/>
</dbReference>
<dbReference type="InterPro" id="IPR001387">
    <property type="entry name" value="Cro/C1-type_HTH"/>
</dbReference>
<sequence length="86" mass="9288">MVSYEVLRDELFIALGFTQNALACATGVPPRRISEIVLGKSGITADTAVRLAAALGKTEHLKADYEPEDAHRLLGDLPTRIKRLAA</sequence>
<evidence type="ECO:0000313" key="3">
    <source>
        <dbReference type="EMBL" id="MRH02555.1"/>
    </source>
</evidence>
<dbReference type="Gene3D" id="1.10.260.40">
    <property type="entry name" value="lambda repressor-like DNA-binding domains"/>
    <property type="match status" value="1"/>
</dbReference>
<dbReference type="PROSITE" id="PS50943">
    <property type="entry name" value="HTH_CROC1"/>
    <property type="match status" value="1"/>
</dbReference>
<dbReference type="PANTHER" id="PTHR36924:SF1">
    <property type="entry name" value="ANTITOXIN HIGA-1"/>
    <property type="match status" value="1"/>
</dbReference>
<dbReference type="AlphaFoldDB" id="A0A6N7QK88"/>
<evidence type="ECO:0000259" key="2">
    <source>
        <dbReference type="PROSITE" id="PS50943"/>
    </source>
</evidence>
<evidence type="ECO:0000313" key="6">
    <source>
        <dbReference type="Proteomes" id="UP000439314"/>
    </source>
</evidence>
<dbReference type="NCBIfam" id="TIGR02607">
    <property type="entry name" value="antidote_HigA"/>
    <property type="match status" value="1"/>
</dbReference>
<protein>
    <submittedName>
        <fullName evidence="3">HigA family addiction module antidote protein</fullName>
    </submittedName>
</protein>
<dbReference type="GO" id="GO:0003677">
    <property type="term" value="F:DNA binding"/>
    <property type="evidence" value="ECO:0007669"/>
    <property type="project" value="UniProtKB-KW"/>
</dbReference>
<dbReference type="InterPro" id="IPR010982">
    <property type="entry name" value="Lambda_DNA-bd_dom_sf"/>
</dbReference>
<evidence type="ECO:0000313" key="5">
    <source>
        <dbReference type="Proteomes" id="UP000437931"/>
    </source>
</evidence>
<keyword evidence="1" id="KW-0238">DNA-binding</keyword>
<organism evidence="3 6">
    <name type="scientific">Xanthomonas sontii</name>
    <dbReference type="NCBI Taxonomy" id="2650745"/>
    <lineage>
        <taxon>Bacteria</taxon>
        <taxon>Pseudomonadati</taxon>
        <taxon>Pseudomonadota</taxon>
        <taxon>Gammaproteobacteria</taxon>
        <taxon>Lysobacterales</taxon>
        <taxon>Lysobacteraceae</taxon>
        <taxon>Xanthomonas</taxon>
    </lineage>
</organism>
<dbReference type="Proteomes" id="UP000439314">
    <property type="component" value="Unassembled WGS sequence"/>
</dbReference>
<dbReference type="RefSeq" id="WP_338420245.1">
    <property type="nucleotide sequence ID" value="NZ_WJPM01000024.1"/>
</dbReference>
<reference evidence="4" key="2">
    <citation type="journal article" date="2020" name="Plant Dis.">
        <title>A Grain Rot of Rice in Iran Caused by a Xanthomonas Strain Closely Related to X. sacchari.</title>
        <authorList>
            <person name="Mirghasempour S.A."/>
            <person name="Huang S."/>
            <person name="Studholme D.J."/>
            <person name="Brady C.L."/>
        </authorList>
    </citation>
    <scope>NUCLEOTIDE SEQUENCE</scope>
    <source>
        <strain evidence="4">SAM114</strain>
    </source>
</reference>
<dbReference type="SUPFAM" id="SSF47413">
    <property type="entry name" value="lambda repressor-like DNA-binding domains"/>
    <property type="match status" value="1"/>
</dbReference>
<name>A0A6N7QK88_9XANT</name>
<accession>A0A6N7QK88</accession>
<dbReference type="Proteomes" id="UP000437931">
    <property type="component" value="Unassembled WGS sequence"/>
</dbReference>
<dbReference type="PANTHER" id="PTHR36924">
    <property type="entry name" value="ANTITOXIN HIGA-1"/>
    <property type="match status" value="1"/>
</dbReference>
<reference evidence="5 6" key="1">
    <citation type="submission" date="2019-11" db="EMBL/GenBank/DDBJ databases">
        <title>First report of rice panicle blight caused by Xanthomonas sp. in Iran.</title>
        <authorList>
            <person name="Mirghasempour S.A."/>
            <person name="Huang S."/>
            <person name="Brady C.L."/>
            <person name="Studholme D.J."/>
        </authorList>
    </citation>
    <scope>NUCLEOTIDE SEQUENCE [LARGE SCALE GENOMIC DNA]</scope>
    <source>
        <strain evidence="3 6">ASD011</strain>
        <strain evidence="5">SAM114</strain>
    </source>
</reference>
<evidence type="ECO:0000256" key="1">
    <source>
        <dbReference type="ARBA" id="ARBA00023125"/>
    </source>
</evidence>
<proteinExistence type="predicted"/>
<evidence type="ECO:0000313" key="4">
    <source>
        <dbReference type="EMBL" id="MRH76893.1"/>
    </source>
</evidence>
<dbReference type="EMBL" id="WJPN01000024">
    <property type="protein sequence ID" value="MRH02555.1"/>
    <property type="molecule type" value="Genomic_DNA"/>
</dbReference>